<sequence>MLDLLEMRQLNVIVALILFKKSGPLPLTLFLLTPQRKQVGEGVL</sequence>
<keyword evidence="2" id="KW-1185">Reference proteome</keyword>
<comment type="caution">
    <text evidence="1">The sequence shown here is derived from an EMBL/GenBank/DDBJ whole genome shotgun (WGS) entry which is preliminary data.</text>
</comment>
<gene>
    <name evidence="1" type="ORF">ABID21_003078</name>
</gene>
<reference evidence="1 2" key="1">
    <citation type="submission" date="2024-06" db="EMBL/GenBank/DDBJ databases">
        <title>Genomic Encyclopedia of Type Strains, Phase IV (KMG-IV): sequencing the most valuable type-strain genomes for metagenomic binning, comparative biology and taxonomic classification.</title>
        <authorList>
            <person name="Goeker M."/>
        </authorList>
    </citation>
    <scope>NUCLEOTIDE SEQUENCE [LARGE SCALE GENOMIC DNA]</scope>
    <source>
        <strain evidence="1 2">DSM 105042</strain>
    </source>
</reference>
<name>A0ABV2H8S3_9HYPH</name>
<proteinExistence type="predicted"/>
<accession>A0ABV2H8S3</accession>
<evidence type="ECO:0000313" key="1">
    <source>
        <dbReference type="EMBL" id="MET3586956.1"/>
    </source>
</evidence>
<dbReference type="EMBL" id="JBEPLJ010000011">
    <property type="protein sequence ID" value="MET3586956.1"/>
    <property type="molecule type" value="Genomic_DNA"/>
</dbReference>
<dbReference type="Proteomes" id="UP001549031">
    <property type="component" value="Unassembled WGS sequence"/>
</dbReference>
<evidence type="ECO:0000313" key="2">
    <source>
        <dbReference type="Proteomes" id="UP001549031"/>
    </source>
</evidence>
<organism evidence="1 2">
    <name type="scientific">Pseudorhizobium tarimense</name>
    <dbReference type="NCBI Taxonomy" id="1079109"/>
    <lineage>
        <taxon>Bacteria</taxon>
        <taxon>Pseudomonadati</taxon>
        <taxon>Pseudomonadota</taxon>
        <taxon>Alphaproteobacteria</taxon>
        <taxon>Hyphomicrobiales</taxon>
        <taxon>Rhizobiaceae</taxon>
        <taxon>Rhizobium/Agrobacterium group</taxon>
        <taxon>Pseudorhizobium</taxon>
    </lineage>
</organism>
<protein>
    <submittedName>
        <fullName evidence="1">Uncharacterized protein</fullName>
    </submittedName>
</protein>